<evidence type="ECO:0000256" key="2">
    <source>
        <dbReference type="ARBA" id="ARBA00022679"/>
    </source>
</evidence>
<keyword evidence="2 6" id="KW-0808">Transferase</keyword>
<dbReference type="InterPro" id="IPR001078">
    <property type="entry name" value="2-oxoacid_DH_actylTfrase"/>
</dbReference>
<evidence type="ECO:0000256" key="3">
    <source>
        <dbReference type="ARBA" id="ARBA00023315"/>
    </source>
</evidence>
<keyword evidence="7" id="KW-1185">Reference proteome</keyword>
<name>A0A1I1QZ32_9ACTN</name>
<dbReference type="Proteomes" id="UP000199207">
    <property type="component" value="Unassembled WGS sequence"/>
</dbReference>
<sequence length="299" mass="31700">MSTVVPTGGVSAGAGTDAAGRFAGDAFDSVEDAGTFTPPAPAGPPPPPRTRAFPRARRGTLTFLSGARRTCHVYLWADVDATRMAEARAADPSLSYISLVVKAAADVVHDYPESRALFWGGRFRPRLAVPDDVAAKVLFDKTVEGVRCVVSGTIPAAQNLTPHEIQSYVTTYKNAEVAEEGPFRQLARIQRLPLPVARLVYRAAMADPTRRAALQGTFSVTSVGQEPVRAIFPMISGTLGFGVGRIAETALARDGRVHVAPSFTLSLAFDHRAVDGALASEVLARVKSRLENGPVVPGI</sequence>
<evidence type="ECO:0000259" key="5">
    <source>
        <dbReference type="Pfam" id="PF00198"/>
    </source>
</evidence>
<organism evidence="6 7">
    <name type="scientific">Streptomyces aidingensis</name>
    <dbReference type="NCBI Taxonomy" id="910347"/>
    <lineage>
        <taxon>Bacteria</taxon>
        <taxon>Bacillati</taxon>
        <taxon>Actinomycetota</taxon>
        <taxon>Actinomycetes</taxon>
        <taxon>Kitasatosporales</taxon>
        <taxon>Streptomycetaceae</taxon>
        <taxon>Streptomyces</taxon>
    </lineage>
</organism>
<dbReference type="InterPro" id="IPR023213">
    <property type="entry name" value="CAT-like_dom_sf"/>
</dbReference>
<evidence type="ECO:0000313" key="6">
    <source>
        <dbReference type="EMBL" id="SFD27384.1"/>
    </source>
</evidence>
<keyword evidence="3 6" id="KW-0012">Acyltransferase</keyword>
<dbReference type="Gene3D" id="3.30.559.10">
    <property type="entry name" value="Chloramphenicol acetyltransferase-like domain"/>
    <property type="match status" value="1"/>
</dbReference>
<feature type="region of interest" description="Disordered" evidence="4">
    <location>
        <begin position="33"/>
        <end position="53"/>
    </location>
</feature>
<protein>
    <submittedName>
        <fullName evidence="6">2-oxoacid dehydrogenases acyltransferase (Catalytic domain)</fullName>
    </submittedName>
</protein>
<dbReference type="GO" id="GO:0016407">
    <property type="term" value="F:acetyltransferase activity"/>
    <property type="evidence" value="ECO:0007669"/>
    <property type="project" value="TreeGrafter"/>
</dbReference>
<dbReference type="OrthoDB" id="9805770at2"/>
<gene>
    <name evidence="6" type="ORF">SAMN05421773_11296</name>
</gene>
<dbReference type="AlphaFoldDB" id="A0A1I1QZ32"/>
<feature type="compositionally biased region" description="Pro residues" evidence="4">
    <location>
        <begin position="38"/>
        <end position="49"/>
    </location>
</feature>
<dbReference type="GO" id="GO:0005737">
    <property type="term" value="C:cytoplasm"/>
    <property type="evidence" value="ECO:0007669"/>
    <property type="project" value="TreeGrafter"/>
</dbReference>
<dbReference type="Pfam" id="PF00198">
    <property type="entry name" value="2-oxoacid_dh"/>
    <property type="match status" value="1"/>
</dbReference>
<dbReference type="RefSeq" id="WP_093840385.1">
    <property type="nucleotide sequence ID" value="NZ_FOLM01000012.1"/>
</dbReference>
<reference evidence="6 7" key="1">
    <citation type="submission" date="2016-10" db="EMBL/GenBank/DDBJ databases">
        <authorList>
            <person name="de Groot N.N."/>
        </authorList>
    </citation>
    <scope>NUCLEOTIDE SEQUENCE [LARGE SCALE GENOMIC DNA]</scope>
    <source>
        <strain evidence="6 7">CGMCC 4.5739</strain>
    </source>
</reference>
<dbReference type="InterPro" id="IPR050743">
    <property type="entry name" value="2-oxoacid_DH_E2_comp"/>
</dbReference>
<evidence type="ECO:0000256" key="4">
    <source>
        <dbReference type="SAM" id="MobiDB-lite"/>
    </source>
</evidence>
<dbReference type="PANTHER" id="PTHR43178:SF5">
    <property type="entry name" value="LIPOAMIDE ACYLTRANSFERASE COMPONENT OF BRANCHED-CHAIN ALPHA-KETO ACID DEHYDROGENASE COMPLEX, MITOCHONDRIAL"/>
    <property type="match status" value="1"/>
</dbReference>
<proteinExistence type="predicted"/>
<dbReference type="SUPFAM" id="SSF52777">
    <property type="entry name" value="CoA-dependent acyltransferases"/>
    <property type="match status" value="1"/>
</dbReference>
<accession>A0A1I1QZ32</accession>
<dbReference type="PANTHER" id="PTHR43178">
    <property type="entry name" value="DIHYDROLIPOAMIDE ACETYLTRANSFERASE COMPONENT OF PYRUVATE DEHYDROGENASE COMPLEX"/>
    <property type="match status" value="1"/>
</dbReference>
<comment type="cofactor">
    <cofactor evidence="1">
        <name>(R)-lipoate</name>
        <dbReference type="ChEBI" id="CHEBI:83088"/>
    </cofactor>
</comment>
<dbReference type="STRING" id="910347.SAMN05421773_11296"/>
<evidence type="ECO:0000313" key="7">
    <source>
        <dbReference type="Proteomes" id="UP000199207"/>
    </source>
</evidence>
<dbReference type="GO" id="GO:0031405">
    <property type="term" value="F:lipoic acid binding"/>
    <property type="evidence" value="ECO:0007669"/>
    <property type="project" value="TreeGrafter"/>
</dbReference>
<dbReference type="EMBL" id="FOLM01000012">
    <property type="protein sequence ID" value="SFD27384.1"/>
    <property type="molecule type" value="Genomic_DNA"/>
</dbReference>
<feature type="domain" description="2-oxoacid dehydrogenase acyltransferase catalytic" evidence="5">
    <location>
        <begin position="207"/>
        <end position="292"/>
    </location>
</feature>
<evidence type="ECO:0000256" key="1">
    <source>
        <dbReference type="ARBA" id="ARBA00001938"/>
    </source>
</evidence>